<dbReference type="SUPFAM" id="SSF52218">
    <property type="entry name" value="Flavoproteins"/>
    <property type="match status" value="1"/>
</dbReference>
<feature type="binding site" evidence="6">
    <location>
        <begin position="16"/>
        <end position="18"/>
    </location>
    <ligand>
        <name>FMN</name>
        <dbReference type="ChEBI" id="CHEBI:58210"/>
    </ligand>
</feature>
<evidence type="ECO:0000256" key="1">
    <source>
        <dbReference type="ARBA" id="ARBA00022630"/>
    </source>
</evidence>
<dbReference type="InterPro" id="IPR050104">
    <property type="entry name" value="FMN-dep_NADH:Q_OxRdtase_AzoR1"/>
</dbReference>
<comment type="catalytic activity">
    <reaction evidence="5">
        <text>N,N-dimethyl-1,4-phenylenediamine + anthranilate + 2 NAD(+) = 2-(4-dimethylaminophenyl)diazenylbenzoate + 2 NADH + 2 H(+)</text>
        <dbReference type="Rhea" id="RHEA:55872"/>
        <dbReference type="ChEBI" id="CHEBI:15378"/>
        <dbReference type="ChEBI" id="CHEBI:15783"/>
        <dbReference type="ChEBI" id="CHEBI:16567"/>
        <dbReference type="ChEBI" id="CHEBI:57540"/>
        <dbReference type="ChEBI" id="CHEBI:57945"/>
        <dbReference type="ChEBI" id="CHEBI:71579"/>
        <dbReference type="EC" id="1.7.1.17"/>
    </reaction>
    <physiologicalReaction direction="right-to-left" evidence="5">
        <dbReference type="Rhea" id="RHEA:55874"/>
    </physiologicalReaction>
</comment>
<dbReference type="OrthoDB" id="9787136at2"/>
<accession>A0A3M9MGM9</accession>
<dbReference type="GO" id="GO:0016652">
    <property type="term" value="F:oxidoreductase activity, acting on NAD(P)H as acceptor"/>
    <property type="evidence" value="ECO:0007669"/>
    <property type="project" value="UniProtKB-UniRule"/>
</dbReference>
<dbReference type="Proteomes" id="UP000271678">
    <property type="component" value="Unassembled WGS sequence"/>
</dbReference>
<name>A0A3M9MGM9_9MICO</name>
<comment type="function">
    <text evidence="6">Also exhibits azoreductase activity. Catalyzes the reductive cleavage of the azo bond in aromatic azo compounds to the corresponding amines.</text>
</comment>
<comment type="cofactor">
    <cofactor evidence="6">
        <name>FMN</name>
        <dbReference type="ChEBI" id="CHEBI:58210"/>
    </cofactor>
    <text evidence="6">Binds 1 FMN per subunit.</text>
</comment>
<dbReference type="AlphaFoldDB" id="A0A3M9MGM9"/>
<feature type="domain" description="Flavodoxin-like fold" evidence="7">
    <location>
        <begin position="3"/>
        <end position="202"/>
    </location>
</feature>
<comment type="caution">
    <text evidence="8">The sequence shown here is derived from an EMBL/GenBank/DDBJ whole genome shotgun (WGS) entry which is preliminary data.</text>
</comment>
<protein>
    <recommendedName>
        <fullName evidence="6">FMN dependent NADH:quinone oxidoreductase</fullName>
        <ecNumber evidence="6">1.6.5.-</ecNumber>
    </recommendedName>
    <alternativeName>
        <fullName evidence="6">Azo-dye reductase</fullName>
    </alternativeName>
    <alternativeName>
        <fullName evidence="6">FMN-dependent NADH-azo compound oxidoreductase</fullName>
    </alternativeName>
    <alternativeName>
        <fullName evidence="6">FMN-dependent NADH-azoreductase</fullName>
        <ecNumber evidence="6">1.7.1.17</ecNumber>
    </alternativeName>
</protein>
<keyword evidence="1 6" id="KW-0285">Flavoprotein</keyword>
<keyword evidence="2 6" id="KW-0288">FMN</keyword>
<sequence length="208" mass="22584">MTTLLYVSSSPRGTDSDSGAIAQEFLDNHRATRPDVTVEHLDLFDGSLPQFGRLAAGAKMAAFAGGEPSPEQSGEWHSAREVFDRFAAADTYLFSVPMWNGGVPYVLKQWIDIITQPGWAFGFDPVTGYSGLLSGKKAAVVYTSGVYAVGAPPAFGRDFHSTFFTDWLHFVGIEDVAEVRWQPTVRTATRDEDRAVALEQAAAAGRAF</sequence>
<dbReference type="InterPro" id="IPR023048">
    <property type="entry name" value="NADH:quinone_OxRdtase_FMN_depd"/>
</dbReference>
<dbReference type="HAMAP" id="MF_01216">
    <property type="entry name" value="Azoreductase_type1"/>
    <property type="match status" value="1"/>
</dbReference>
<feature type="binding site" evidence="6">
    <location>
        <position position="10"/>
    </location>
    <ligand>
        <name>FMN</name>
        <dbReference type="ChEBI" id="CHEBI:58210"/>
    </ligand>
</feature>
<reference evidence="8 9" key="1">
    <citation type="submission" date="2018-11" db="EMBL/GenBank/DDBJ databases">
        <title>Draft genome of Simplicispira Flexivirga sp. BO-16.</title>
        <authorList>
            <person name="Im W.T."/>
        </authorList>
    </citation>
    <scope>NUCLEOTIDE SEQUENCE [LARGE SCALE GENOMIC DNA]</scope>
    <source>
        <strain evidence="8 9">BO-16</strain>
    </source>
</reference>
<evidence type="ECO:0000256" key="5">
    <source>
        <dbReference type="ARBA" id="ARBA00048542"/>
    </source>
</evidence>
<comment type="caution">
    <text evidence="6">Lacks conserved residue(s) required for the propagation of feature annotation.</text>
</comment>
<dbReference type="EC" id="1.6.5.-" evidence="6"/>
<dbReference type="Gene3D" id="3.40.50.360">
    <property type="match status" value="1"/>
</dbReference>
<comment type="function">
    <text evidence="6">Quinone reductase that provides resistance to thiol-specific stress caused by electrophilic quinones.</text>
</comment>
<dbReference type="GO" id="GO:0010181">
    <property type="term" value="F:FMN binding"/>
    <property type="evidence" value="ECO:0007669"/>
    <property type="project" value="UniProtKB-UniRule"/>
</dbReference>
<dbReference type="GO" id="GO:0016655">
    <property type="term" value="F:oxidoreductase activity, acting on NAD(P)H, quinone or similar compound as acceptor"/>
    <property type="evidence" value="ECO:0007669"/>
    <property type="project" value="InterPro"/>
</dbReference>
<organism evidence="8 9">
    <name type="scientific">Flexivirga caeni</name>
    <dbReference type="NCBI Taxonomy" id="2294115"/>
    <lineage>
        <taxon>Bacteria</taxon>
        <taxon>Bacillati</taxon>
        <taxon>Actinomycetota</taxon>
        <taxon>Actinomycetes</taxon>
        <taxon>Micrococcales</taxon>
        <taxon>Dermacoccaceae</taxon>
        <taxon>Flexivirga</taxon>
    </lineage>
</organism>
<keyword evidence="9" id="KW-1185">Reference proteome</keyword>
<dbReference type="InterPro" id="IPR003680">
    <property type="entry name" value="Flavodoxin_fold"/>
</dbReference>
<dbReference type="EMBL" id="RJJQ01000002">
    <property type="protein sequence ID" value="RNI24712.1"/>
    <property type="molecule type" value="Genomic_DNA"/>
</dbReference>
<dbReference type="GO" id="GO:0009055">
    <property type="term" value="F:electron transfer activity"/>
    <property type="evidence" value="ECO:0007669"/>
    <property type="project" value="UniProtKB-UniRule"/>
</dbReference>
<evidence type="ECO:0000313" key="8">
    <source>
        <dbReference type="EMBL" id="RNI24712.1"/>
    </source>
</evidence>
<evidence type="ECO:0000256" key="2">
    <source>
        <dbReference type="ARBA" id="ARBA00022643"/>
    </source>
</evidence>
<keyword evidence="3 6" id="KW-0560">Oxidoreductase</keyword>
<evidence type="ECO:0000313" key="9">
    <source>
        <dbReference type="Proteomes" id="UP000271678"/>
    </source>
</evidence>
<evidence type="ECO:0000256" key="6">
    <source>
        <dbReference type="HAMAP-Rule" id="MF_01216"/>
    </source>
</evidence>
<dbReference type="Pfam" id="PF02525">
    <property type="entry name" value="Flavodoxin_2"/>
    <property type="match status" value="1"/>
</dbReference>
<keyword evidence="4 6" id="KW-0520">NAD</keyword>
<dbReference type="PANTHER" id="PTHR43741">
    <property type="entry name" value="FMN-DEPENDENT NADH-AZOREDUCTASE 1"/>
    <property type="match status" value="1"/>
</dbReference>
<gene>
    <name evidence="6" type="primary">azoR</name>
    <name evidence="8" type="ORF">EFY87_03155</name>
</gene>
<dbReference type="InterPro" id="IPR029039">
    <property type="entry name" value="Flavoprotein-like_sf"/>
</dbReference>
<evidence type="ECO:0000256" key="3">
    <source>
        <dbReference type="ARBA" id="ARBA00023002"/>
    </source>
</evidence>
<dbReference type="PANTHER" id="PTHR43741:SF4">
    <property type="entry name" value="FMN-DEPENDENT NADH:QUINONE OXIDOREDUCTASE"/>
    <property type="match status" value="1"/>
</dbReference>
<proteinExistence type="inferred from homology"/>
<comment type="catalytic activity">
    <reaction evidence="6">
        <text>2 a quinone + NADH + H(+) = 2 a 1,4-benzosemiquinone + NAD(+)</text>
        <dbReference type="Rhea" id="RHEA:65952"/>
        <dbReference type="ChEBI" id="CHEBI:15378"/>
        <dbReference type="ChEBI" id="CHEBI:57540"/>
        <dbReference type="ChEBI" id="CHEBI:57945"/>
        <dbReference type="ChEBI" id="CHEBI:132124"/>
        <dbReference type="ChEBI" id="CHEBI:134225"/>
    </reaction>
</comment>
<comment type="subunit">
    <text evidence="6">Homodimer.</text>
</comment>
<comment type="similarity">
    <text evidence="6">Belongs to the azoreductase type 1 family.</text>
</comment>
<dbReference type="RefSeq" id="WP_123270004.1">
    <property type="nucleotide sequence ID" value="NZ_RJJQ01000002.1"/>
</dbReference>
<dbReference type="EC" id="1.7.1.17" evidence="6"/>
<evidence type="ECO:0000259" key="7">
    <source>
        <dbReference type="Pfam" id="PF02525"/>
    </source>
</evidence>
<evidence type="ECO:0000256" key="4">
    <source>
        <dbReference type="ARBA" id="ARBA00023027"/>
    </source>
</evidence>